<evidence type="ECO:0000256" key="1">
    <source>
        <dbReference type="SAM" id="SignalP"/>
    </source>
</evidence>
<feature type="domain" description="Follistatin-like" evidence="2">
    <location>
        <begin position="244"/>
        <end position="264"/>
    </location>
</feature>
<feature type="domain" description="Follistatin-like" evidence="2">
    <location>
        <begin position="173"/>
        <end position="193"/>
    </location>
</feature>
<keyword evidence="4" id="KW-1185">Reference proteome</keyword>
<evidence type="ECO:0000259" key="2">
    <source>
        <dbReference type="SMART" id="SM00274"/>
    </source>
</evidence>
<feature type="non-terminal residue" evidence="3">
    <location>
        <position position="1"/>
    </location>
</feature>
<reference evidence="3" key="1">
    <citation type="submission" date="2023-10" db="EMBL/GenBank/DDBJ databases">
        <title>Genome assembly of Pristionchus species.</title>
        <authorList>
            <person name="Yoshida K."/>
            <person name="Sommer R.J."/>
        </authorList>
    </citation>
    <scope>NUCLEOTIDE SEQUENCE</scope>
    <source>
        <strain evidence="3">RS0144</strain>
    </source>
</reference>
<dbReference type="AlphaFoldDB" id="A0AAV5SFA5"/>
<dbReference type="EMBL" id="BTSX01000001">
    <property type="protein sequence ID" value="GMS80858.1"/>
    <property type="molecule type" value="Genomic_DNA"/>
</dbReference>
<dbReference type="InterPro" id="IPR003645">
    <property type="entry name" value="Fol_N"/>
</dbReference>
<feature type="chain" id="PRO_5043405841" description="Follistatin-like domain-containing protein" evidence="1">
    <location>
        <begin position="22"/>
        <end position="361"/>
    </location>
</feature>
<evidence type="ECO:0000313" key="3">
    <source>
        <dbReference type="EMBL" id="GMS80858.1"/>
    </source>
</evidence>
<comment type="caution">
    <text evidence="3">The sequence shown here is derived from an EMBL/GenBank/DDBJ whole genome shotgun (WGS) entry which is preliminary data.</text>
</comment>
<proteinExistence type="predicted"/>
<feature type="domain" description="Follistatin-like" evidence="2">
    <location>
        <begin position="126"/>
        <end position="146"/>
    </location>
</feature>
<feature type="domain" description="Follistatin-like" evidence="2">
    <location>
        <begin position="314"/>
        <end position="339"/>
    </location>
</feature>
<feature type="domain" description="Follistatin-like" evidence="2">
    <location>
        <begin position="54"/>
        <end position="74"/>
    </location>
</feature>
<feature type="non-terminal residue" evidence="3">
    <location>
        <position position="361"/>
    </location>
</feature>
<gene>
    <name evidence="3" type="ORF">PENTCL1PPCAC_3033</name>
</gene>
<protein>
    <recommendedName>
        <fullName evidence="2">Follistatin-like domain-containing protein</fullName>
    </recommendedName>
</protein>
<feature type="domain" description="Follistatin-like" evidence="2">
    <location>
        <begin position="283"/>
        <end position="305"/>
    </location>
</feature>
<sequence>IMIRKIALLLVAAFAVAAASSDKSTMHIMEGPYTAPPLTPPNNSSIASTATAASCTGFKCAAGDVCMMQAVNCIVAPCYPIPTCVPRVRDGPSCKTIKCAANTTCVDLPTGSVCKPNGGSNSTEDPCATIDCAKGLICKKQTVNCLVAPCPRLAKCVPASTGPSGGSNSTEDLCATVDCAKGLVCKVQTVNCLLPPCPPLAQCVSPSTGPSCITMKCAANTICVELPTGSACQPNGGSNSTTNPCAAMMCAIGSVCQLKTVNCVRAPCPPVAECVPRSTNTSACLTMKCKAGFECRNGDKGETCYPISTPKPDACANHTCPAGQQCSVLMVNCLVAPCPPPMPRCIVNQADSPCNAMECAK</sequence>
<keyword evidence="1" id="KW-0732">Signal</keyword>
<name>A0AAV5SFA5_9BILA</name>
<accession>A0AAV5SFA5</accession>
<feature type="signal peptide" evidence="1">
    <location>
        <begin position="1"/>
        <end position="21"/>
    </location>
</feature>
<dbReference type="Proteomes" id="UP001432027">
    <property type="component" value="Unassembled WGS sequence"/>
</dbReference>
<organism evidence="3 4">
    <name type="scientific">Pristionchus entomophagus</name>
    <dbReference type="NCBI Taxonomy" id="358040"/>
    <lineage>
        <taxon>Eukaryota</taxon>
        <taxon>Metazoa</taxon>
        <taxon>Ecdysozoa</taxon>
        <taxon>Nematoda</taxon>
        <taxon>Chromadorea</taxon>
        <taxon>Rhabditida</taxon>
        <taxon>Rhabditina</taxon>
        <taxon>Diplogasteromorpha</taxon>
        <taxon>Diplogasteroidea</taxon>
        <taxon>Neodiplogasteridae</taxon>
        <taxon>Pristionchus</taxon>
    </lineage>
</organism>
<evidence type="ECO:0000313" key="4">
    <source>
        <dbReference type="Proteomes" id="UP001432027"/>
    </source>
</evidence>
<dbReference type="SMART" id="SM00274">
    <property type="entry name" value="FOLN"/>
    <property type="match status" value="6"/>
</dbReference>